<dbReference type="KEGG" id="dpx:DAPPUDRAFT_253227"/>
<dbReference type="Proteomes" id="UP000000305">
    <property type="component" value="Unassembled WGS sequence"/>
</dbReference>
<accession>E9H4C9</accession>
<evidence type="ECO:0000313" key="2">
    <source>
        <dbReference type="Proteomes" id="UP000000305"/>
    </source>
</evidence>
<dbReference type="InParanoid" id="E9H4C9"/>
<name>E9H4C9_DAPPU</name>
<dbReference type="STRING" id="6669.E9H4C9"/>
<proteinExistence type="predicted"/>
<dbReference type="OrthoDB" id="430044at2759"/>
<sequence>MTELVQLCGGQVTSNFQRGVAENKLALAVQPHVTRIRTDPNNGRLVIEFQTETRLAGCYLEGGSRLLNPPHHHFVAGQWLGLDLELMWSQIYPTGATFQKWRVVSNYTLQDYTGNYTLVLAPCPASSDSQQLANKFGRPMNNKKEDCQAADPFNVTLPIHYQQPFRPEPVHYSLETTFQLTNDVRAFLRKPRSIDDIKDAEFEGSFHNGERVYGRVLWHLSNALSPGYRLSIDSEDPYGSDKDVQGLSLDAKFASQVDQLRIGMAHLPSMDGFVFSVNPLFQLEPGIRWFLQVSYSVQPVIGSGSMFRWKRQESGSQLKARRGTNMRFLAAVRPH</sequence>
<dbReference type="PhylomeDB" id="E9H4C9"/>
<organism evidence="1 2">
    <name type="scientific">Daphnia pulex</name>
    <name type="common">Water flea</name>
    <dbReference type="NCBI Taxonomy" id="6669"/>
    <lineage>
        <taxon>Eukaryota</taxon>
        <taxon>Metazoa</taxon>
        <taxon>Ecdysozoa</taxon>
        <taxon>Arthropoda</taxon>
        <taxon>Crustacea</taxon>
        <taxon>Branchiopoda</taxon>
        <taxon>Diplostraca</taxon>
        <taxon>Cladocera</taxon>
        <taxon>Anomopoda</taxon>
        <taxon>Daphniidae</taxon>
        <taxon>Daphnia</taxon>
    </lineage>
</organism>
<dbReference type="AlphaFoldDB" id="E9H4C9"/>
<dbReference type="eggNOG" id="KOG3525">
    <property type="taxonomic scope" value="Eukaryota"/>
</dbReference>
<protein>
    <submittedName>
        <fullName evidence="1">Uncharacterized protein</fullName>
    </submittedName>
</protein>
<reference evidence="1 2" key="1">
    <citation type="journal article" date="2011" name="Science">
        <title>The ecoresponsive genome of Daphnia pulex.</title>
        <authorList>
            <person name="Colbourne J.K."/>
            <person name="Pfrender M.E."/>
            <person name="Gilbert D."/>
            <person name="Thomas W.K."/>
            <person name="Tucker A."/>
            <person name="Oakley T.H."/>
            <person name="Tokishita S."/>
            <person name="Aerts A."/>
            <person name="Arnold G.J."/>
            <person name="Basu M.K."/>
            <person name="Bauer D.J."/>
            <person name="Caceres C.E."/>
            <person name="Carmel L."/>
            <person name="Casola C."/>
            <person name="Choi J.H."/>
            <person name="Detter J.C."/>
            <person name="Dong Q."/>
            <person name="Dusheyko S."/>
            <person name="Eads B.D."/>
            <person name="Frohlich T."/>
            <person name="Geiler-Samerotte K.A."/>
            <person name="Gerlach D."/>
            <person name="Hatcher P."/>
            <person name="Jogdeo S."/>
            <person name="Krijgsveld J."/>
            <person name="Kriventseva E.V."/>
            <person name="Kultz D."/>
            <person name="Laforsch C."/>
            <person name="Lindquist E."/>
            <person name="Lopez J."/>
            <person name="Manak J.R."/>
            <person name="Muller J."/>
            <person name="Pangilinan J."/>
            <person name="Patwardhan R.P."/>
            <person name="Pitluck S."/>
            <person name="Pritham E.J."/>
            <person name="Rechtsteiner A."/>
            <person name="Rho M."/>
            <person name="Rogozin I.B."/>
            <person name="Sakarya O."/>
            <person name="Salamov A."/>
            <person name="Schaack S."/>
            <person name="Shapiro H."/>
            <person name="Shiga Y."/>
            <person name="Skalitzky C."/>
            <person name="Smith Z."/>
            <person name="Souvorov A."/>
            <person name="Sung W."/>
            <person name="Tang Z."/>
            <person name="Tsuchiya D."/>
            <person name="Tu H."/>
            <person name="Vos H."/>
            <person name="Wang M."/>
            <person name="Wolf Y.I."/>
            <person name="Yamagata H."/>
            <person name="Yamada T."/>
            <person name="Ye Y."/>
            <person name="Shaw J.R."/>
            <person name="Andrews J."/>
            <person name="Crease T.J."/>
            <person name="Tang H."/>
            <person name="Lucas S.M."/>
            <person name="Robertson H.M."/>
            <person name="Bork P."/>
            <person name="Koonin E.V."/>
            <person name="Zdobnov E.M."/>
            <person name="Grigoriev I.V."/>
            <person name="Lynch M."/>
            <person name="Boore J.L."/>
        </authorList>
    </citation>
    <scope>NUCLEOTIDE SEQUENCE [LARGE SCALE GENOMIC DNA]</scope>
</reference>
<keyword evidence="2" id="KW-1185">Reference proteome</keyword>
<gene>
    <name evidence="1" type="ORF">DAPPUDRAFT_253227</name>
</gene>
<dbReference type="EMBL" id="GL732591">
    <property type="protein sequence ID" value="EFX73357.1"/>
    <property type="molecule type" value="Genomic_DNA"/>
</dbReference>
<evidence type="ECO:0000313" key="1">
    <source>
        <dbReference type="EMBL" id="EFX73357.1"/>
    </source>
</evidence>
<dbReference type="HOGENOM" id="CLU_829669_0_0_1"/>